<keyword evidence="1" id="KW-1133">Transmembrane helix</keyword>
<evidence type="ECO:0000256" key="1">
    <source>
        <dbReference type="SAM" id="Phobius"/>
    </source>
</evidence>
<protein>
    <submittedName>
        <fullName evidence="2">SIMPL domain-containing protein</fullName>
    </submittedName>
</protein>
<keyword evidence="3" id="KW-1185">Reference proteome</keyword>
<evidence type="ECO:0000313" key="2">
    <source>
        <dbReference type="EMBL" id="TMM48708.1"/>
    </source>
</evidence>
<name>A0A5S3P664_9SPHN</name>
<sequence>MSATTRQTATGAPSLPHDHSLRRWLGSAAILSLGLMVGGFVMGDGLVRMKAAERSVTVRGLAERDVIADLAVWTISYASTRTDLQSAQADTDRDSAAIKRFFAELGFPAEQLTPAGINVSNYTDDGVTYYTVRQRMVLRTTDIERAQQAVRRQAELVRSGVVLEDGSGINYTFTALDTVKPEMVAQATRDARKAAEQFAKDSGADVGSIRKATQGYFSIDARDGEAGGWGVGDTPFKKVRVVTTVDFALD</sequence>
<dbReference type="OrthoDB" id="9806540at2"/>
<dbReference type="AlphaFoldDB" id="A0A5S3P664"/>
<gene>
    <name evidence="2" type="ORF">FEV51_04740</name>
</gene>
<comment type="caution">
    <text evidence="2">The sequence shown here is derived from an EMBL/GenBank/DDBJ whole genome shotgun (WGS) entry which is preliminary data.</text>
</comment>
<dbReference type="InterPro" id="IPR052022">
    <property type="entry name" value="26kDa_periplasmic_antigen"/>
</dbReference>
<dbReference type="InterPro" id="IPR016907">
    <property type="entry name" value="UCP029033"/>
</dbReference>
<dbReference type="PANTHER" id="PTHR34387">
    <property type="entry name" value="SLR1258 PROTEIN"/>
    <property type="match status" value="1"/>
</dbReference>
<evidence type="ECO:0000313" key="3">
    <source>
        <dbReference type="Proteomes" id="UP000309668"/>
    </source>
</evidence>
<accession>A0A5S3P664</accession>
<dbReference type="RefSeq" id="WP_138616494.1">
    <property type="nucleotide sequence ID" value="NZ_VCAO01000002.1"/>
</dbReference>
<dbReference type="PANTHER" id="PTHR34387:SF2">
    <property type="entry name" value="SLR1258 PROTEIN"/>
    <property type="match status" value="1"/>
</dbReference>
<organism evidence="2 3">
    <name type="scientific">Qipengyuania marisflavi</name>
    <dbReference type="NCBI Taxonomy" id="2486356"/>
    <lineage>
        <taxon>Bacteria</taxon>
        <taxon>Pseudomonadati</taxon>
        <taxon>Pseudomonadota</taxon>
        <taxon>Alphaproteobacteria</taxon>
        <taxon>Sphingomonadales</taxon>
        <taxon>Erythrobacteraceae</taxon>
        <taxon>Qipengyuania</taxon>
    </lineage>
</organism>
<keyword evidence="1" id="KW-0472">Membrane</keyword>
<dbReference type="Pfam" id="PF04402">
    <property type="entry name" value="SIMPL"/>
    <property type="match status" value="1"/>
</dbReference>
<dbReference type="PIRSF" id="PIRSF029033">
    <property type="entry name" value="UCP029033"/>
    <property type="match status" value="1"/>
</dbReference>
<dbReference type="Gene3D" id="3.30.70.2970">
    <property type="entry name" value="Protein of unknown function (DUF541), domain 2"/>
    <property type="match status" value="1"/>
</dbReference>
<proteinExistence type="predicted"/>
<reference evidence="2 3" key="1">
    <citation type="submission" date="2019-05" db="EMBL/GenBank/DDBJ databases">
        <title>Erythrobacter marisflavi sp. nov., isolated from isolated from water of an estuary environment.</title>
        <authorList>
            <person name="Yoon J.-H."/>
        </authorList>
    </citation>
    <scope>NUCLEOTIDE SEQUENCE [LARGE SCALE GENOMIC DNA]</scope>
    <source>
        <strain evidence="2 3">KEM-5</strain>
    </source>
</reference>
<dbReference type="EMBL" id="VCAO01000002">
    <property type="protein sequence ID" value="TMM48708.1"/>
    <property type="molecule type" value="Genomic_DNA"/>
</dbReference>
<dbReference type="GO" id="GO:0006974">
    <property type="term" value="P:DNA damage response"/>
    <property type="evidence" value="ECO:0007669"/>
    <property type="project" value="TreeGrafter"/>
</dbReference>
<dbReference type="Proteomes" id="UP000309668">
    <property type="component" value="Unassembled WGS sequence"/>
</dbReference>
<feature type="transmembrane region" description="Helical" evidence="1">
    <location>
        <begin position="24"/>
        <end position="47"/>
    </location>
</feature>
<dbReference type="InterPro" id="IPR007497">
    <property type="entry name" value="SIMPL/DUF541"/>
</dbReference>
<keyword evidence="1" id="KW-0812">Transmembrane</keyword>